<sequence>MAKVKLSDQPIACLVQVFLQKSTEKNIPKILSEQFFKLK</sequence>
<dbReference type="EMBL" id="AAWS01000031">
    <property type="protein sequence ID" value="EAY26665.1"/>
    <property type="molecule type" value="Genomic_DNA"/>
</dbReference>
<evidence type="ECO:0000313" key="2">
    <source>
        <dbReference type="Proteomes" id="UP000004095"/>
    </source>
</evidence>
<evidence type="ECO:0000313" key="1">
    <source>
        <dbReference type="EMBL" id="EAY26665.1"/>
    </source>
</evidence>
<keyword evidence="2" id="KW-1185">Reference proteome</keyword>
<dbReference type="Proteomes" id="UP000004095">
    <property type="component" value="Unassembled WGS sequence"/>
</dbReference>
<comment type="caution">
    <text evidence="1">The sequence shown here is derived from an EMBL/GenBank/DDBJ whole genome shotgun (WGS) entry which is preliminary data.</text>
</comment>
<dbReference type="AlphaFoldDB" id="A1ZSB7"/>
<accession>A1ZSB7</accession>
<organism evidence="1 2">
    <name type="scientific">Microscilla marina ATCC 23134</name>
    <dbReference type="NCBI Taxonomy" id="313606"/>
    <lineage>
        <taxon>Bacteria</taxon>
        <taxon>Pseudomonadati</taxon>
        <taxon>Bacteroidota</taxon>
        <taxon>Cytophagia</taxon>
        <taxon>Cytophagales</taxon>
        <taxon>Microscillaceae</taxon>
        <taxon>Microscilla</taxon>
    </lineage>
</organism>
<proteinExistence type="predicted"/>
<gene>
    <name evidence="1" type="ORF">M23134_02916</name>
</gene>
<reference evidence="1 2" key="1">
    <citation type="submission" date="2007-01" db="EMBL/GenBank/DDBJ databases">
        <authorList>
            <person name="Haygood M."/>
            <person name="Podell S."/>
            <person name="Anderson C."/>
            <person name="Hopkinson B."/>
            <person name="Roe K."/>
            <person name="Barbeau K."/>
            <person name="Gaasterland T."/>
            <person name="Ferriera S."/>
            <person name="Johnson J."/>
            <person name="Kravitz S."/>
            <person name="Beeson K."/>
            <person name="Sutton G."/>
            <person name="Rogers Y.-H."/>
            <person name="Friedman R."/>
            <person name="Frazier M."/>
            <person name="Venter J.C."/>
        </authorList>
    </citation>
    <scope>NUCLEOTIDE SEQUENCE [LARGE SCALE GENOMIC DNA]</scope>
    <source>
        <strain evidence="1 2">ATCC 23134</strain>
    </source>
</reference>
<protein>
    <submittedName>
        <fullName evidence="1">Uncharacterized protein</fullName>
    </submittedName>
</protein>
<name>A1ZSB7_MICM2</name>